<evidence type="ECO:0000313" key="2">
    <source>
        <dbReference type="EMBL" id="SHG76234.1"/>
    </source>
</evidence>
<gene>
    <name evidence="2" type="ORF">SAMN05444372_109167</name>
    <name evidence="3" type="ORF">SAMN05444372_109168</name>
</gene>
<protein>
    <submittedName>
        <fullName evidence="3">Putative endonuclease</fullName>
    </submittedName>
</protein>
<dbReference type="PROSITE" id="PS50164">
    <property type="entry name" value="GIY_YIG"/>
    <property type="match status" value="1"/>
</dbReference>
<evidence type="ECO:0000259" key="1">
    <source>
        <dbReference type="PROSITE" id="PS50164"/>
    </source>
</evidence>
<dbReference type="Pfam" id="PF01541">
    <property type="entry name" value="GIY-YIG"/>
    <property type="match status" value="1"/>
</dbReference>
<dbReference type="EMBL" id="FQWF01000009">
    <property type="protein sequence ID" value="SHG76234.1"/>
    <property type="molecule type" value="Genomic_DNA"/>
</dbReference>
<dbReference type="InterPro" id="IPR035901">
    <property type="entry name" value="GIY-YIG_endonuc_sf"/>
</dbReference>
<dbReference type="SUPFAM" id="SSF82771">
    <property type="entry name" value="GIY-YIG endonuclease"/>
    <property type="match status" value="1"/>
</dbReference>
<dbReference type="AlphaFoldDB" id="A0A1M5MGF6"/>
<evidence type="ECO:0000313" key="3">
    <source>
        <dbReference type="EMBL" id="SHG76271.1"/>
    </source>
</evidence>
<name>A0A1M5MGF6_9FLAO</name>
<dbReference type="Proteomes" id="UP000184020">
    <property type="component" value="Unassembled WGS sequence"/>
</dbReference>
<dbReference type="RefSeq" id="WP_073020285.1">
    <property type="nucleotide sequence ID" value="NZ_FQWF01000009.1"/>
</dbReference>
<organism evidence="3 4">
    <name type="scientific">Flavobacterium micromati</name>
    <dbReference type="NCBI Taxonomy" id="229205"/>
    <lineage>
        <taxon>Bacteria</taxon>
        <taxon>Pseudomonadati</taxon>
        <taxon>Bacteroidota</taxon>
        <taxon>Flavobacteriia</taxon>
        <taxon>Flavobacteriales</taxon>
        <taxon>Flavobacteriaceae</taxon>
        <taxon>Flavobacterium</taxon>
    </lineage>
</organism>
<keyword evidence="3" id="KW-0255">Endonuclease</keyword>
<keyword evidence="3" id="KW-0540">Nuclease</keyword>
<dbReference type="EMBL" id="FQWF01000009">
    <property type="protein sequence ID" value="SHG76271.1"/>
    <property type="molecule type" value="Genomic_DNA"/>
</dbReference>
<dbReference type="Gene3D" id="3.40.1440.10">
    <property type="entry name" value="GIY-YIG endonuclease"/>
    <property type="match status" value="1"/>
</dbReference>
<evidence type="ECO:0000313" key="4">
    <source>
        <dbReference type="Proteomes" id="UP000184020"/>
    </source>
</evidence>
<sequence length="93" mass="11123">MYFIYILYSKKLDRYYVGTTDDVVKRLSEHNSGLYDRSFTAKGIPWDLRLSFECETSEKAYFLERFLKRMKSRIFLEKVVADSNILFDVLSKL</sequence>
<dbReference type="STRING" id="229205.SAMN05444372_109167"/>
<reference evidence="3" key="1">
    <citation type="submission" date="2016-11" db="EMBL/GenBank/DDBJ databases">
        <authorList>
            <person name="Jaros S."/>
            <person name="Januszkiewicz K."/>
            <person name="Wedrychowicz H."/>
        </authorList>
    </citation>
    <scope>NUCLEOTIDE SEQUENCE [LARGE SCALE GENOMIC DNA]</scope>
    <source>
        <strain evidence="3">DSM 17659</strain>
    </source>
</reference>
<keyword evidence="4" id="KW-1185">Reference proteome</keyword>
<dbReference type="InterPro" id="IPR000305">
    <property type="entry name" value="GIY-YIG_endonuc"/>
</dbReference>
<dbReference type="GO" id="GO:0004519">
    <property type="term" value="F:endonuclease activity"/>
    <property type="evidence" value="ECO:0007669"/>
    <property type="project" value="UniProtKB-KW"/>
</dbReference>
<keyword evidence="3" id="KW-0378">Hydrolase</keyword>
<dbReference type="OrthoDB" id="1495241at2"/>
<reference evidence="4" key="2">
    <citation type="submission" date="2016-11" db="EMBL/GenBank/DDBJ databases">
        <authorList>
            <person name="Varghese N."/>
            <person name="Submissions S."/>
        </authorList>
    </citation>
    <scope>NUCLEOTIDE SEQUENCE [LARGE SCALE GENOMIC DNA]</scope>
    <source>
        <strain evidence="4">DSM 17659</strain>
    </source>
</reference>
<dbReference type="CDD" id="cd10449">
    <property type="entry name" value="GIY-YIG_SLX1_like"/>
    <property type="match status" value="1"/>
</dbReference>
<accession>A0A1M5MGF6</accession>
<proteinExistence type="predicted"/>
<feature type="domain" description="GIY-YIG" evidence="1">
    <location>
        <begin position="1"/>
        <end position="78"/>
    </location>
</feature>